<feature type="region of interest" description="Disordered" evidence="1">
    <location>
        <begin position="104"/>
        <end position="135"/>
    </location>
</feature>
<dbReference type="OrthoDB" id="9985240at2"/>
<keyword evidence="2" id="KW-0472">Membrane</keyword>
<feature type="transmembrane region" description="Helical" evidence="2">
    <location>
        <begin position="28"/>
        <end position="50"/>
    </location>
</feature>
<comment type="caution">
    <text evidence="4">The sequence shown here is derived from an EMBL/GenBank/DDBJ whole genome shotgun (WGS) entry which is preliminary data.</text>
</comment>
<dbReference type="RefSeq" id="WP_006501771.1">
    <property type="nucleotide sequence ID" value="NZ_BAGZ01000004.1"/>
</dbReference>
<protein>
    <recommendedName>
        <fullName evidence="3">TadE-like domain-containing protein</fullName>
    </recommendedName>
</protein>
<sequence>MKAGRRRTPLAGGGPGRPGDEGMVTAEFATALPAVVLVLAVTLGAGRYGIDQIRCVDAARAGARAAARGENPATVGEITQRGAPTGAQVEIVRGGGVITVRVTTTPHGPWPLSELPGLSASATAEDEQAIAETTG</sequence>
<accession>K6VJZ7</accession>
<evidence type="ECO:0000313" key="5">
    <source>
        <dbReference type="Proteomes" id="UP000008495"/>
    </source>
</evidence>
<proteinExistence type="predicted"/>
<keyword evidence="2" id="KW-0812">Transmembrane</keyword>
<feature type="region of interest" description="Disordered" evidence="1">
    <location>
        <begin position="1"/>
        <end position="22"/>
    </location>
</feature>
<reference evidence="4 5" key="1">
    <citation type="submission" date="2012-08" db="EMBL/GenBank/DDBJ databases">
        <title>Whole genome shotgun sequence of Austwickia chelonae NBRC 105200.</title>
        <authorList>
            <person name="Yoshida I."/>
            <person name="Hosoyama A."/>
            <person name="Tsuchikane K."/>
            <person name="Katsumata H."/>
            <person name="Ando Y."/>
            <person name="Ohji S."/>
            <person name="Hamada M."/>
            <person name="Tamura T."/>
            <person name="Yamazoe A."/>
            <person name="Yamazaki S."/>
            <person name="Fujita N."/>
        </authorList>
    </citation>
    <scope>NUCLEOTIDE SEQUENCE [LARGE SCALE GENOMIC DNA]</scope>
    <source>
        <strain evidence="4 5">NBRC 105200</strain>
    </source>
</reference>
<evidence type="ECO:0000256" key="2">
    <source>
        <dbReference type="SAM" id="Phobius"/>
    </source>
</evidence>
<evidence type="ECO:0000259" key="3">
    <source>
        <dbReference type="Pfam" id="PF07811"/>
    </source>
</evidence>
<dbReference type="NCBIfam" id="NF041390">
    <property type="entry name" value="TadE_Rv3655c"/>
    <property type="match status" value="1"/>
</dbReference>
<keyword evidence="5" id="KW-1185">Reference proteome</keyword>
<dbReference type="InterPro" id="IPR012495">
    <property type="entry name" value="TadE-like_dom"/>
</dbReference>
<dbReference type="EMBL" id="BAGZ01000004">
    <property type="protein sequence ID" value="GAB77019.1"/>
    <property type="molecule type" value="Genomic_DNA"/>
</dbReference>
<gene>
    <name evidence="4" type="ORF">AUCHE_04_00600</name>
</gene>
<dbReference type="STRING" id="100225.SAMN05421595_2156"/>
<feature type="domain" description="TadE-like" evidence="3">
    <location>
        <begin position="22"/>
        <end position="64"/>
    </location>
</feature>
<dbReference type="InterPro" id="IPR049790">
    <property type="entry name" value="Rv3655c/TadE"/>
</dbReference>
<organism evidence="4 5">
    <name type="scientific">Austwickia chelonae NBRC 105200</name>
    <dbReference type="NCBI Taxonomy" id="1184607"/>
    <lineage>
        <taxon>Bacteria</taxon>
        <taxon>Bacillati</taxon>
        <taxon>Actinomycetota</taxon>
        <taxon>Actinomycetes</taxon>
        <taxon>Micrococcales</taxon>
        <taxon>Dermatophilaceae</taxon>
        <taxon>Austwickia</taxon>
    </lineage>
</organism>
<dbReference type="Pfam" id="PF07811">
    <property type="entry name" value="TadE"/>
    <property type="match status" value="1"/>
</dbReference>
<evidence type="ECO:0000313" key="4">
    <source>
        <dbReference type="EMBL" id="GAB77019.1"/>
    </source>
</evidence>
<dbReference type="AlphaFoldDB" id="K6VJZ7"/>
<dbReference type="Proteomes" id="UP000008495">
    <property type="component" value="Unassembled WGS sequence"/>
</dbReference>
<dbReference type="eggNOG" id="ENOG5030KBG">
    <property type="taxonomic scope" value="Bacteria"/>
</dbReference>
<name>K6VJZ7_9MICO</name>
<evidence type="ECO:0000256" key="1">
    <source>
        <dbReference type="SAM" id="MobiDB-lite"/>
    </source>
</evidence>
<keyword evidence="2" id="KW-1133">Transmembrane helix</keyword>